<dbReference type="Proteomes" id="UP000431684">
    <property type="component" value="Unassembled WGS sequence"/>
</dbReference>
<proteinExistence type="predicted"/>
<dbReference type="OrthoDB" id="368469at2"/>
<name>A0A6I3XCB2_9BURK</name>
<sequence length="221" mass="24630">MLSIATRVERIVMESPFLSEGLRRGLINLSELARQLQPQLESDSWKPVGQAAVVMALRRVSERLPVYGDEGVQEIVLARKTGQLTARTDLVELTWRESPGTDACHRELLAQHDRRGDMFLTVTRNVNEAMVICSRPLIPLVESVFDGECLLARLDNLNAVTLQLTADSHRTPGIYHAILKKLAWDRVNLVNLISTHSELTLILDRQHTGAAFAVLSALVAH</sequence>
<reference evidence="1 2" key="1">
    <citation type="submission" date="2019-11" db="EMBL/GenBank/DDBJ databases">
        <title>Draft Genome Sequences of Six Type Strains of the Genus Massilia.</title>
        <authorList>
            <person name="Miess H."/>
            <person name="Frediansyah A."/>
            <person name="Goeker M."/>
            <person name="Gross H."/>
        </authorList>
    </citation>
    <scope>NUCLEOTIDE SEQUENCE [LARGE SCALE GENOMIC DNA]</scope>
    <source>
        <strain evidence="1 2">DSM 17513</strain>
    </source>
</reference>
<organism evidence="1 2">
    <name type="scientific">Pseudoduganella dura</name>
    <dbReference type="NCBI Taxonomy" id="321982"/>
    <lineage>
        <taxon>Bacteria</taxon>
        <taxon>Pseudomonadati</taxon>
        <taxon>Pseudomonadota</taxon>
        <taxon>Betaproteobacteria</taxon>
        <taxon>Burkholderiales</taxon>
        <taxon>Oxalobacteraceae</taxon>
        <taxon>Telluria group</taxon>
        <taxon>Pseudoduganella</taxon>
    </lineage>
</organism>
<evidence type="ECO:0000313" key="1">
    <source>
        <dbReference type="EMBL" id="MUI14219.1"/>
    </source>
</evidence>
<evidence type="ECO:0008006" key="3">
    <source>
        <dbReference type="Google" id="ProtNLM"/>
    </source>
</evidence>
<accession>A0A6I3XCB2</accession>
<comment type="caution">
    <text evidence="1">The sequence shown here is derived from an EMBL/GenBank/DDBJ whole genome shotgun (WGS) entry which is preliminary data.</text>
</comment>
<gene>
    <name evidence="1" type="ORF">GJV26_17390</name>
</gene>
<dbReference type="EMBL" id="WNWM01000002">
    <property type="protein sequence ID" value="MUI14219.1"/>
    <property type="molecule type" value="Genomic_DNA"/>
</dbReference>
<protein>
    <recommendedName>
        <fullName evidence="3">Aspartate kinase</fullName>
    </recommendedName>
</protein>
<keyword evidence="2" id="KW-1185">Reference proteome</keyword>
<dbReference type="AlphaFoldDB" id="A0A6I3XCB2"/>
<dbReference type="RefSeq" id="WP_155709938.1">
    <property type="nucleotide sequence ID" value="NZ_BMWU01000002.1"/>
</dbReference>
<evidence type="ECO:0000313" key="2">
    <source>
        <dbReference type="Proteomes" id="UP000431684"/>
    </source>
</evidence>